<dbReference type="AlphaFoldDB" id="A0A8J5MID2"/>
<proteinExistence type="predicted"/>
<gene>
    <name evidence="2" type="ORF">JG688_00003302</name>
</gene>
<evidence type="ECO:0000256" key="1">
    <source>
        <dbReference type="SAM" id="MobiDB-lite"/>
    </source>
</evidence>
<feature type="region of interest" description="Disordered" evidence="1">
    <location>
        <begin position="67"/>
        <end position="107"/>
    </location>
</feature>
<reference evidence="2" key="1">
    <citation type="submission" date="2021-01" db="EMBL/GenBank/DDBJ databases">
        <title>Phytophthora aleatoria, a newly-described species from Pinus radiata is distinct from Phytophthora cactorum isolates based on comparative genomics.</title>
        <authorList>
            <person name="Mcdougal R."/>
            <person name="Panda P."/>
            <person name="Williams N."/>
            <person name="Studholme D.J."/>
        </authorList>
    </citation>
    <scope>NUCLEOTIDE SEQUENCE</scope>
    <source>
        <strain evidence="2">NZFS 4037</strain>
    </source>
</reference>
<keyword evidence="3" id="KW-1185">Reference proteome</keyword>
<comment type="caution">
    <text evidence="2">The sequence shown here is derived from an EMBL/GenBank/DDBJ whole genome shotgun (WGS) entry which is preliminary data.</text>
</comment>
<sequence length="107" mass="12260">MQLHYHHTVFDGSNLKKAQLLNLNHIHPHWLLHSESNRSDEDKTNDDISCSSFRVQNLHILTPTLKTKAKPFSDTSDEDDADGDMRFPTHDTYKKQSVQSGAFVEAQ</sequence>
<evidence type="ECO:0000313" key="2">
    <source>
        <dbReference type="EMBL" id="KAG6973952.1"/>
    </source>
</evidence>
<protein>
    <submittedName>
        <fullName evidence="2">Uncharacterized protein</fullName>
    </submittedName>
</protein>
<organism evidence="2 3">
    <name type="scientific">Phytophthora aleatoria</name>
    <dbReference type="NCBI Taxonomy" id="2496075"/>
    <lineage>
        <taxon>Eukaryota</taxon>
        <taxon>Sar</taxon>
        <taxon>Stramenopiles</taxon>
        <taxon>Oomycota</taxon>
        <taxon>Peronosporomycetes</taxon>
        <taxon>Peronosporales</taxon>
        <taxon>Peronosporaceae</taxon>
        <taxon>Phytophthora</taxon>
    </lineage>
</organism>
<dbReference type="Proteomes" id="UP000709295">
    <property type="component" value="Unassembled WGS sequence"/>
</dbReference>
<name>A0A8J5MID2_9STRA</name>
<evidence type="ECO:0000313" key="3">
    <source>
        <dbReference type="Proteomes" id="UP000709295"/>
    </source>
</evidence>
<accession>A0A8J5MID2</accession>
<dbReference type="EMBL" id="JAENGY010000099">
    <property type="protein sequence ID" value="KAG6973952.1"/>
    <property type="molecule type" value="Genomic_DNA"/>
</dbReference>
<feature type="compositionally biased region" description="Basic and acidic residues" evidence="1">
    <location>
        <begin position="83"/>
        <end position="94"/>
    </location>
</feature>